<evidence type="ECO:0000256" key="1">
    <source>
        <dbReference type="ARBA" id="ARBA00005854"/>
    </source>
</evidence>
<dbReference type="Proteomes" id="UP000254737">
    <property type="component" value="Unassembled WGS sequence"/>
</dbReference>
<dbReference type="PANTHER" id="PTHR42789:SF1">
    <property type="entry name" value="D-ISOMER SPECIFIC 2-HYDROXYACID DEHYDROGENASE FAMILY PROTEIN (AFU_ORTHOLOGUE AFUA_6G10090)"/>
    <property type="match status" value="1"/>
</dbReference>
<sequence length="321" mass="35970">MKIAILDDYQNAVSQLKCFDLVKDYDIKVLNKSYTTAKDLASEIKDVQILVLKRERTKIDDELLSLLPNLKLISQTGKISNHLDLAACTKHRVAVSEGIGSPIAPAELTWTLIMNATRKVPQAIEAMKEGEWQTNIGSTIHGRTIGIWGYGKIGQMIAQYAKAFGAKVQIWGSENSRQKAIEDGFHSANSKEEFFSTSDVITLHIRLNEQTKGIVKFEDLKLMQHDAIIVNTSRAELIEENALSKALSQKTPTYAALDVYDSEPIYDKNNEFLTNPNVICTPHLGYVEENSYELYFSKAFENVVNFIEGNPINIANLEVLD</sequence>
<organism evidence="7 8">
    <name type="scientific">Empedobacter falsenii</name>
    <dbReference type="NCBI Taxonomy" id="343874"/>
    <lineage>
        <taxon>Bacteria</taxon>
        <taxon>Pseudomonadati</taxon>
        <taxon>Bacteroidota</taxon>
        <taxon>Flavobacteriia</taxon>
        <taxon>Flavobacteriales</taxon>
        <taxon>Weeksellaceae</taxon>
        <taxon>Empedobacter</taxon>
    </lineage>
</organism>
<gene>
    <name evidence="7" type="primary">vanH</name>
    <name evidence="7" type="ORF">NCTC13456_02327</name>
</gene>
<dbReference type="SUPFAM" id="SSF51735">
    <property type="entry name" value="NAD(P)-binding Rossmann-fold domains"/>
    <property type="match status" value="1"/>
</dbReference>
<dbReference type="InterPro" id="IPR006139">
    <property type="entry name" value="D-isomer_2_OHA_DH_cat_dom"/>
</dbReference>
<evidence type="ECO:0000259" key="6">
    <source>
        <dbReference type="Pfam" id="PF02826"/>
    </source>
</evidence>
<evidence type="ECO:0000256" key="3">
    <source>
        <dbReference type="ARBA" id="ARBA00023027"/>
    </source>
</evidence>
<dbReference type="GO" id="GO:0016616">
    <property type="term" value="F:oxidoreductase activity, acting on the CH-OH group of donors, NAD or NADP as acceptor"/>
    <property type="evidence" value="ECO:0007669"/>
    <property type="project" value="InterPro"/>
</dbReference>
<dbReference type="InterPro" id="IPR036291">
    <property type="entry name" value="NAD(P)-bd_dom_sf"/>
</dbReference>
<dbReference type="AlphaFoldDB" id="A0A376GIA8"/>
<evidence type="ECO:0000313" key="7">
    <source>
        <dbReference type="EMBL" id="STD58703.1"/>
    </source>
</evidence>
<evidence type="ECO:0000313" key="8">
    <source>
        <dbReference type="Proteomes" id="UP000254737"/>
    </source>
</evidence>
<name>A0A376GIA8_9FLAO</name>
<evidence type="ECO:0000256" key="4">
    <source>
        <dbReference type="RuleBase" id="RU003719"/>
    </source>
</evidence>
<accession>A0A376GIA8</accession>
<dbReference type="EMBL" id="UFXS01000001">
    <property type="protein sequence ID" value="STD58703.1"/>
    <property type="molecule type" value="Genomic_DNA"/>
</dbReference>
<comment type="similarity">
    <text evidence="1 4">Belongs to the D-isomer specific 2-hydroxyacid dehydrogenase family.</text>
</comment>
<feature type="domain" description="D-isomer specific 2-hydroxyacid dehydrogenase NAD-binding" evidence="6">
    <location>
        <begin position="111"/>
        <end position="285"/>
    </location>
</feature>
<evidence type="ECO:0000259" key="5">
    <source>
        <dbReference type="Pfam" id="PF00389"/>
    </source>
</evidence>
<dbReference type="PANTHER" id="PTHR42789">
    <property type="entry name" value="D-ISOMER SPECIFIC 2-HYDROXYACID DEHYDROGENASE FAMILY PROTEIN (AFU_ORTHOLOGUE AFUA_6G10090)"/>
    <property type="match status" value="1"/>
</dbReference>
<dbReference type="STRING" id="343874.GCA_000805695_00458"/>
<keyword evidence="2 4" id="KW-0560">Oxidoreductase</keyword>
<keyword evidence="3" id="KW-0520">NAD</keyword>
<proteinExistence type="inferred from homology"/>
<dbReference type="SUPFAM" id="SSF52283">
    <property type="entry name" value="Formate/glycerate dehydrogenase catalytic domain-like"/>
    <property type="match status" value="1"/>
</dbReference>
<dbReference type="CDD" id="cd12169">
    <property type="entry name" value="PGDH_like_1"/>
    <property type="match status" value="1"/>
</dbReference>
<dbReference type="Pfam" id="PF02826">
    <property type="entry name" value="2-Hacid_dh_C"/>
    <property type="match status" value="1"/>
</dbReference>
<dbReference type="InterPro" id="IPR050857">
    <property type="entry name" value="D-2-hydroxyacid_DH"/>
</dbReference>
<dbReference type="EC" id="1.1.1.-" evidence="7"/>
<reference evidence="7 8" key="1">
    <citation type="submission" date="2018-06" db="EMBL/GenBank/DDBJ databases">
        <authorList>
            <consortium name="Pathogen Informatics"/>
            <person name="Doyle S."/>
        </authorList>
    </citation>
    <scope>NUCLEOTIDE SEQUENCE [LARGE SCALE GENOMIC DNA]</scope>
    <source>
        <strain evidence="7 8">NCTC13456</strain>
    </source>
</reference>
<dbReference type="GO" id="GO:0051287">
    <property type="term" value="F:NAD binding"/>
    <property type="evidence" value="ECO:0007669"/>
    <property type="project" value="InterPro"/>
</dbReference>
<evidence type="ECO:0000256" key="2">
    <source>
        <dbReference type="ARBA" id="ARBA00023002"/>
    </source>
</evidence>
<feature type="domain" description="D-isomer specific 2-hydroxyacid dehydrogenase catalytic" evidence="5">
    <location>
        <begin position="17"/>
        <end position="312"/>
    </location>
</feature>
<dbReference type="InterPro" id="IPR006140">
    <property type="entry name" value="D-isomer_DH_NAD-bd"/>
</dbReference>
<dbReference type="RefSeq" id="WP_038334376.1">
    <property type="nucleotide sequence ID" value="NZ_JSYQ01000011.1"/>
</dbReference>
<protein>
    <submittedName>
        <fullName evidence="7">D-specific alpha-keto acid dehydrogenase</fullName>
        <ecNumber evidence="7">1.1.1.-</ecNumber>
    </submittedName>
</protein>
<dbReference type="Pfam" id="PF00389">
    <property type="entry name" value="2-Hacid_dh"/>
    <property type="match status" value="1"/>
</dbReference>
<dbReference type="Gene3D" id="3.40.50.720">
    <property type="entry name" value="NAD(P)-binding Rossmann-like Domain"/>
    <property type="match status" value="2"/>
</dbReference>
<dbReference type="OrthoDB" id="9777288at2"/>